<dbReference type="AlphaFoldDB" id="A0A0P8WC44"/>
<name>A0A0P8WC44_9CLOT</name>
<dbReference type="STRING" id="36849.OXPF_00380"/>
<reference evidence="1 2" key="1">
    <citation type="submission" date="2015-09" db="EMBL/GenBank/DDBJ databases">
        <title>Genome sequence of Oxobacter pfennigii DSM 3222.</title>
        <authorList>
            <person name="Poehlein A."/>
            <person name="Bengelsdorf F.R."/>
            <person name="Schiel-Bengelsdorf B."/>
            <person name="Duerre P."/>
            <person name="Daniel R."/>
        </authorList>
    </citation>
    <scope>NUCLEOTIDE SEQUENCE [LARGE SCALE GENOMIC DNA]</scope>
    <source>
        <strain evidence="1 2">DSM 3222</strain>
    </source>
</reference>
<sequence>MLTMEQIYRIKYMKKFEGKSLRKIVDITGHDFETVKKYVEKDNLNIYF</sequence>
<evidence type="ECO:0000313" key="2">
    <source>
        <dbReference type="Proteomes" id="UP000050326"/>
    </source>
</evidence>
<proteinExistence type="predicted"/>
<comment type="caution">
    <text evidence="1">The sequence shown here is derived from an EMBL/GenBank/DDBJ whole genome shotgun (WGS) entry which is preliminary data.</text>
</comment>
<keyword evidence="2" id="KW-1185">Reference proteome</keyword>
<dbReference type="EMBL" id="LKET01000006">
    <property type="protein sequence ID" value="KPU46310.1"/>
    <property type="molecule type" value="Genomic_DNA"/>
</dbReference>
<dbReference type="Proteomes" id="UP000050326">
    <property type="component" value="Unassembled WGS sequence"/>
</dbReference>
<protein>
    <recommendedName>
        <fullName evidence="3">Transposase</fullName>
    </recommendedName>
</protein>
<evidence type="ECO:0000313" key="1">
    <source>
        <dbReference type="EMBL" id="KPU46310.1"/>
    </source>
</evidence>
<evidence type="ECO:0008006" key="3">
    <source>
        <dbReference type="Google" id="ProtNLM"/>
    </source>
</evidence>
<organism evidence="1 2">
    <name type="scientific">Oxobacter pfennigii</name>
    <dbReference type="NCBI Taxonomy" id="36849"/>
    <lineage>
        <taxon>Bacteria</taxon>
        <taxon>Bacillati</taxon>
        <taxon>Bacillota</taxon>
        <taxon>Clostridia</taxon>
        <taxon>Eubacteriales</taxon>
        <taxon>Clostridiaceae</taxon>
        <taxon>Oxobacter</taxon>
    </lineage>
</organism>
<accession>A0A0P8WC44</accession>
<gene>
    <name evidence="1" type="ORF">OXPF_00380</name>
</gene>